<dbReference type="PANTHER" id="PTHR10151">
    <property type="entry name" value="ECTONUCLEOTIDE PYROPHOSPHATASE/PHOSPHODIESTERASE"/>
    <property type="match status" value="1"/>
</dbReference>
<name>A0A286TA07_BIFBI</name>
<evidence type="ECO:0000313" key="1">
    <source>
        <dbReference type="EMBL" id="BBA47241.1"/>
    </source>
</evidence>
<dbReference type="InterPro" id="IPR002591">
    <property type="entry name" value="Phosphodiest/P_Trfase"/>
</dbReference>
<dbReference type="PANTHER" id="PTHR10151:SF120">
    <property type="entry name" value="BIS(5'-ADENOSYL)-TRIPHOSPHATASE"/>
    <property type="match status" value="1"/>
</dbReference>
<dbReference type="AlphaFoldDB" id="A0A286TA07"/>
<dbReference type="GO" id="GO:0016787">
    <property type="term" value="F:hydrolase activity"/>
    <property type="evidence" value="ECO:0007669"/>
    <property type="project" value="UniProtKB-ARBA"/>
</dbReference>
<evidence type="ECO:0000313" key="2">
    <source>
        <dbReference type="Proteomes" id="UP000262177"/>
    </source>
</evidence>
<protein>
    <recommendedName>
        <fullName evidence="3">Nucleotide pyrophosphatase</fullName>
    </recommendedName>
</protein>
<organism evidence="1 2">
    <name type="scientific">Bifidobacterium bifidum LMG 13195</name>
    <dbReference type="NCBI Taxonomy" id="1207542"/>
    <lineage>
        <taxon>Bacteria</taxon>
        <taxon>Bacillati</taxon>
        <taxon>Actinomycetota</taxon>
        <taxon>Actinomycetes</taxon>
        <taxon>Bifidobacteriales</taxon>
        <taxon>Bifidobacteriaceae</taxon>
        <taxon>Bifidobacterium</taxon>
    </lineage>
</organism>
<reference evidence="1 2" key="1">
    <citation type="journal article" date="2017" name="Biosci. Biotechnol. Biochem.">
        <title>Identification and characterization of a sulfoglycosidase from Bifidobacterium bifidum implicated in mucin glycan utilization.</title>
        <authorList>
            <person name="Katoh T."/>
            <person name="Maeshibu T."/>
            <person name="Kikkawa K."/>
            <person name="Gotoh A."/>
            <person name="Tomabechi Y."/>
            <person name="Nakamura M."/>
            <person name="Liao W.-H."/>
            <person name="Yamaguchi M."/>
            <person name="Ashida H."/>
            <person name="Yamamoto K."/>
            <person name="Katayama T."/>
        </authorList>
    </citation>
    <scope>NUCLEOTIDE SEQUENCE [LARGE SCALE GENOMIC DNA]</scope>
    <source>
        <strain evidence="1 2">JCM 7004</strain>
    </source>
</reference>
<accession>A0A286TA07</accession>
<dbReference type="EMBL" id="AP018131">
    <property type="protein sequence ID" value="BBA47241.1"/>
    <property type="molecule type" value="Genomic_DNA"/>
</dbReference>
<proteinExistence type="predicted"/>
<dbReference type="Proteomes" id="UP000262177">
    <property type="component" value="Chromosome"/>
</dbReference>
<dbReference type="InterPro" id="IPR017850">
    <property type="entry name" value="Alkaline_phosphatase_core_sf"/>
</dbReference>
<dbReference type="Gene3D" id="3.40.720.10">
    <property type="entry name" value="Alkaline Phosphatase, subunit A"/>
    <property type="match status" value="2"/>
</dbReference>
<dbReference type="Pfam" id="PF01663">
    <property type="entry name" value="Phosphodiest"/>
    <property type="match status" value="1"/>
</dbReference>
<gene>
    <name evidence="1" type="ORF">BBJK_00289</name>
</gene>
<evidence type="ECO:0008006" key="3">
    <source>
        <dbReference type="Google" id="ProtNLM"/>
    </source>
</evidence>
<dbReference type="SUPFAM" id="SSF53649">
    <property type="entry name" value="Alkaline phosphatase-like"/>
    <property type="match status" value="1"/>
</dbReference>
<sequence>MENMNAEIASMDELLQTIPTVRYGDWRRDAVRGGALHLSAVLPAVSAAIGHPVATRIHHDPEALRVALGVPKADSVIVALVDGLGYWNLRMRVGHSPYLRALLRDESNDRPIATCAPSTTVAAMAAFGTGTCPGLTGMAGYTQRNTQTGELSQLIQFDNAIAPLDLQREPTVFETLRAAGVRVTSCGLPKFADSPLTKAALRGADYKGDMRPLGRVRAACEASKTPGLTYLYIRDADKVGHAYGWESEQWTAVFERVDEQLAQLHRLAPRGTLIVIVADHGMVGSDPDQRVDVAENPELARGGPGRRGAQVSDAVCRAGLRPE</sequence>